<proteinExistence type="inferred from homology"/>
<organism evidence="6 7">
    <name type="scientific">Spongiibacter nanhainus</name>
    <dbReference type="NCBI Taxonomy" id="2794344"/>
    <lineage>
        <taxon>Bacteria</taxon>
        <taxon>Pseudomonadati</taxon>
        <taxon>Pseudomonadota</taxon>
        <taxon>Gammaproteobacteria</taxon>
        <taxon>Cellvibrionales</taxon>
        <taxon>Spongiibacteraceae</taxon>
        <taxon>Spongiibacter</taxon>
    </lineage>
</organism>
<dbReference type="GO" id="GO:0010181">
    <property type="term" value="F:FMN binding"/>
    <property type="evidence" value="ECO:0007669"/>
    <property type="project" value="InterPro"/>
</dbReference>
<dbReference type="PROSITE" id="PS00201">
    <property type="entry name" value="FLAVODOXIN"/>
    <property type="match status" value="1"/>
</dbReference>
<dbReference type="NCBIfam" id="TIGR01755">
    <property type="entry name" value="flav_wrbA"/>
    <property type="match status" value="1"/>
</dbReference>
<dbReference type="GO" id="GO:0016020">
    <property type="term" value="C:membrane"/>
    <property type="evidence" value="ECO:0007669"/>
    <property type="project" value="TreeGrafter"/>
</dbReference>
<evidence type="ECO:0000256" key="4">
    <source>
        <dbReference type="ARBA" id="ARBA00022643"/>
    </source>
</evidence>
<evidence type="ECO:0000256" key="3">
    <source>
        <dbReference type="ARBA" id="ARBA00022630"/>
    </source>
</evidence>
<comment type="similarity">
    <text evidence="2">Belongs to the WrbA family.</text>
</comment>
<evidence type="ECO:0000256" key="2">
    <source>
        <dbReference type="ARBA" id="ARBA00006961"/>
    </source>
</evidence>
<comment type="cofactor">
    <cofactor evidence="1">
        <name>FMN</name>
        <dbReference type="ChEBI" id="CHEBI:58210"/>
    </cofactor>
</comment>
<dbReference type="Proteomes" id="UP000596063">
    <property type="component" value="Chromosome"/>
</dbReference>
<dbReference type="GO" id="GO:0003955">
    <property type="term" value="F:NAD(P)H dehydrogenase (quinone) activity"/>
    <property type="evidence" value="ECO:0007669"/>
    <property type="project" value="UniProtKB-EC"/>
</dbReference>
<dbReference type="InterPro" id="IPR008254">
    <property type="entry name" value="Flavodoxin/NO_synth"/>
</dbReference>
<dbReference type="InterPro" id="IPR029039">
    <property type="entry name" value="Flavoprotein-like_sf"/>
</dbReference>
<dbReference type="PANTHER" id="PTHR30546">
    <property type="entry name" value="FLAVODOXIN-RELATED PROTEIN WRBA-RELATED"/>
    <property type="match status" value="1"/>
</dbReference>
<name>A0A7T4R3G8_9GAMM</name>
<dbReference type="InterPro" id="IPR001226">
    <property type="entry name" value="Flavodoxin_CS"/>
</dbReference>
<gene>
    <name evidence="6" type="primary">wrbA</name>
    <name evidence="6" type="ORF">I6N98_07910</name>
</gene>
<evidence type="ECO:0000256" key="1">
    <source>
        <dbReference type="ARBA" id="ARBA00001917"/>
    </source>
</evidence>
<dbReference type="AlphaFoldDB" id="A0A7T4R3G8"/>
<dbReference type="SUPFAM" id="SSF52218">
    <property type="entry name" value="Flavoproteins"/>
    <property type="match status" value="1"/>
</dbReference>
<dbReference type="InterPro" id="IPR005025">
    <property type="entry name" value="FMN_Rdtase-like_dom"/>
</dbReference>
<accession>A0A7T4R3G8</accession>
<protein>
    <submittedName>
        <fullName evidence="6">NAD(P)H:quinone oxidoreductase</fullName>
        <ecNumber evidence="6">1.6.5.2</ecNumber>
    </submittedName>
</protein>
<dbReference type="InterPro" id="IPR010089">
    <property type="entry name" value="Flavoprotein_WrbA-like"/>
</dbReference>
<dbReference type="NCBIfam" id="NF002999">
    <property type="entry name" value="PRK03767.1"/>
    <property type="match status" value="1"/>
</dbReference>
<dbReference type="RefSeq" id="WP_198571240.1">
    <property type="nucleotide sequence ID" value="NZ_CP066167.1"/>
</dbReference>
<keyword evidence="4" id="KW-0288">FMN</keyword>
<dbReference type="EMBL" id="CP066167">
    <property type="protein sequence ID" value="QQD19756.1"/>
    <property type="molecule type" value="Genomic_DNA"/>
</dbReference>
<dbReference type="Pfam" id="PF03358">
    <property type="entry name" value="FMN_red"/>
    <property type="match status" value="1"/>
</dbReference>
<sequence length="200" mass="20946">MSDEPFVLILYYSRNGATRRLAEAVARGVALSGLEARVRTVPAVSSHCEATEPAIPDEGHLYAEDADLRGCSGLVMGSPTRFGNMAAPLKYFIDGSAGLWMTGAMIGKPAAVFTSSASLHGGQETTLLTMMLPLLHHGMVIAGLPYSEAALNSTTTGGTPYGASHVSGQQGRDVDETELALAKALGERVGRLAKKLDQAE</sequence>
<keyword evidence="6" id="KW-0560">Oxidoreductase</keyword>
<dbReference type="PANTHER" id="PTHR30546:SF23">
    <property type="entry name" value="FLAVOPROTEIN-LIKE PROTEIN YCP4-RELATED"/>
    <property type="match status" value="1"/>
</dbReference>
<dbReference type="KEGG" id="snan:I6N98_07910"/>
<dbReference type="FunFam" id="3.40.50.360:FF:000001">
    <property type="entry name" value="NAD(P)H dehydrogenase (Quinone) FQR1-like"/>
    <property type="match status" value="1"/>
</dbReference>
<dbReference type="PROSITE" id="PS50902">
    <property type="entry name" value="FLAVODOXIN_LIKE"/>
    <property type="match status" value="1"/>
</dbReference>
<keyword evidence="7" id="KW-1185">Reference proteome</keyword>
<dbReference type="EC" id="1.6.5.2" evidence="6"/>
<dbReference type="GO" id="GO:0009055">
    <property type="term" value="F:electron transfer activity"/>
    <property type="evidence" value="ECO:0007669"/>
    <property type="project" value="InterPro"/>
</dbReference>
<dbReference type="Gene3D" id="3.40.50.360">
    <property type="match status" value="1"/>
</dbReference>
<evidence type="ECO:0000259" key="5">
    <source>
        <dbReference type="PROSITE" id="PS50902"/>
    </source>
</evidence>
<feature type="domain" description="Flavodoxin-like" evidence="5">
    <location>
        <begin position="7"/>
        <end position="189"/>
    </location>
</feature>
<reference evidence="6 7" key="1">
    <citation type="submission" date="2020-12" db="EMBL/GenBank/DDBJ databases">
        <authorList>
            <person name="Shan Y."/>
        </authorList>
    </citation>
    <scope>NUCLEOTIDE SEQUENCE [LARGE SCALE GENOMIC DNA]</scope>
    <source>
        <strain evidence="7">csc3.9</strain>
    </source>
</reference>
<keyword evidence="3" id="KW-0285">Flavoprotein</keyword>
<evidence type="ECO:0000313" key="7">
    <source>
        <dbReference type="Proteomes" id="UP000596063"/>
    </source>
</evidence>
<evidence type="ECO:0000313" key="6">
    <source>
        <dbReference type="EMBL" id="QQD19756.1"/>
    </source>
</evidence>